<dbReference type="EMBL" id="REGN01005438">
    <property type="protein sequence ID" value="RNA13350.1"/>
    <property type="molecule type" value="Genomic_DNA"/>
</dbReference>
<evidence type="ECO:0000313" key="2">
    <source>
        <dbReference type="Proteomes" id="UP000276133"/>
    </source>
</evidence>
<dbReference type="Proteomes" id="UP000276133">
    <property type="component" value="Unassembled WGS sequence"/>
</dbReference>
<organism evidence="1 2">
    <name type="scientific">Brachionus plicatilis</name>
    <name type="common">Marine rotifer</name>
    <name type="synonym">Brachionus muelleri</name>
    <dbReference type="NCBI Taxonomy" id="10195"/>
    <lineage>
        <taxon>Eukaryota</taxon>
        <taxon>Metazoa</taxon>
        <taxon>Spiralia</taxon>
        <taxon>Gnathifera</taxon>
        <taxon>Rotifera</taxon>
        <taxon>Eurotatoria</taxon>
        <taxon>Monogononta</taxon>
        <taxon>Pseudotrocha</taxon>
        <taxon>Ploima</taxon>
        <taxon>Brachionidae</taxon>
        <taxon>Brachionus</taxon>
    </lineage>
</organism>
<proteinExistence type="predicted"/>
<keyword evidence="2" id="KW-1185">Reference proteome</keyword>
<sequence length="91" mass="10754">MNTDTEEDIETSCQTMIQILFSFDIQSFTETMHLPCFAYSIQLVVKKSLKSTNNLKLRWNSELKCLKRIINIKLYDFHDAIDQMDENRSKT</sequence>
<comment type="caution">
    <text evidence="1">The sequence shown here is derived from an EMBL/GenBank/DDBJ whole genome shotgun (WGS) entry which is preliminary data.</text>
</comment>
<name>A0A3M7QPT6_BRAPC</name>
<accession>A0A3M7QPT6</accession>
<evidence type="ECO:0000313" key="1">
    <source>
        <dbReference type="EMBL" id="RNA13350.1"/>
    </source>
</evidence>
<protein>
    <submittedName>
        <fullName evidence="1">Uncharacterized protein</fullName>
    </submittedName>
</protein>
<dbReference type="AlphaFoldDB" id="A0A3M7QPT6"/>
<reference evidence="1 2" key="1">
    <citation type="journal article" date="2018" name="Sci. Rep.">
        <title>Genomic signatures of local adaptation to the degree of environmental predictability in rotifers.</title>
        <authorList>
            <person name="Franch-Gras L."/>
            <person name="Hahn C."/>
            <person name="Garcia-Roger E.M."/>
            <person name="Carmona M.J."/>
            <person name="Serra M."/>
            <person name="Gomez A."/>
        </authorList>
    </citation>
    <scope>NUCLEOTIDE SEQUENCE [LARGE SCALE GENOMIC DNA]</scope>
    <source>
        <strain evidence="1">HYR1</strain>
    </source>
</reference>
<gene>
    <name evidence="1" type="ORF">BpHYR1_046504</name>
</gene>